<feature type="chain" id="PRO_5040958533" evidence="1">
    <location>
        <begin position="17"/>
        <end position="179"/>
    </location>
</feature>
<sequence>MKSTVIAFAFFAATFGAPTRRQTGNLQTFTGALGGIAATPVQNTGDAKRPFQVKGDTFVNLSGALARSCDQQFNACANAANGGDKTLSTAQCTSQKDQCDAASQSGAAAQGSAQAGGANNAQAGGANNAQAGGANNAQAGGANNANKGGNANAGGNNAANNNANAGANNAAAGNTASCT</sequence>
<keyword evidence="1" id="KW-0732">Signal</keyword>
<name>A0A9W8X881_9PLEO</name>
<protein>
    <submittedName>
        <fullName evidence="2">Uncharacterized protein</fullName>
    </submittedName>
</protein>
<dbReference type="EMBL" id="JAPEUV010000002">
    <property type="protein sequence ID" value="KAJ4343533.1"/>
    <property type="molecule type" value="Genomic_DNA"/>
</dbReference>
<organism evidence="2 3">
    <name type="scientific">Didymella glomerata</name>
    <dbReference type="NCBI Taxonomy" id="749621"/>
    <lineage>
        <taxon>Eukaryota</taxon>
        <taxon>Fungi</taxon>
        <taxon>Dikarya</taxon>
        <taxon>Ascomycota</taxon>
        <taxon>Pezizomycotina</taxon>
        <taxon>Dothideomycetes</taxon>
        <taxon>Pleosporomycetidae</taxon>
        <taxon>Pleosporales</taxon>
        <taxon>Pleosporineae</taxon>
        <taxon>Didymellaceae</taxon>
        <taxon>Didymella</taxon>
    </lineage>
</organism>
<dbReference type="Proteomes" id="UP001140562">
    <property type="component" value="Unassembled WGS sequence"/>
</dbReference>
<keyword evidence="3" id="KW-1185">Reference proteome</keyword>
<evidence type="ECO:0000313" key="2">
    <source>
        <dbReference type="EMBL" id="KAJ4343533.1"/>
    </source>
</evidence>
<comment type="caution">
    <text evidence="2">The sequence shown here is derived from an EMBL/GenBank/DDBJ whole genome shotgun (WGS) entry which is preliminary data.</text>
</comment>
<dbReference type="AlphaFoldDB" id="A0A9W8X881"/>
<proteinExistence type="predicted"/>
<dbReference type="OrthoDB" id="2153847at2759"/>
<evidence type="ECO:0000313" key="3">
    <source>
        <dbReference type="Proteomes" id="UP001140562"/>
    </source>
</evidence>
<accession>A0A9W8X881</accession>
<feature type="signal peptide" evidence="1">
    <location>
        <begin position="1"/>
        <end position="16"/>
    </location>
</feature>
<gene>
    <name evidence="2" type="ORF">N0V87_000300</name>
</gene>
<evidence type="ECO:0000256" key="1">
    <source>
        <dbReference type="SAM" id="SignalP"/>
    </source>
</evidence>
<reference evidence="2" key="1">
    <citation type="submission" date="2022-10" db="EMBL/GenBank/DDBJ databases">
        <title>Tapping the CABI collections for fungal endophytes: first genome assemblies for Collariella, Neodidymelliopsis, Ascochyta clinopodiicola, Didymella pomorum, Didymosphaeria variabile, Neocosmospora piperis and Neocucurbitaria cava.</title>
        <authorList>
            <person name="Hill R."/>
        </authorList>
    </citation>
    <scope>NUCLEOTIDE SEQUENCE</scope>
    <source>
        <strain evidence="2">IMI 360193</strain>
    </source>
</reference>